<dbReference type="PANTHER" id="PTHR35005">
    <property type="entry name" value="3-DEHYDRO-SCYLLO-INOSOSE HYDROLASE"/>
    <property type="match status" value="1"/>
</dbReference>
<dbReference type="PANTHER" id="PTHR35005:SF1">
    <property type="entry name" value="2-AMINO-5-FORMYLAMINO-6-RIBOSYLAMINOPYRIMIDIN-4(3H)-ONE 5'-MONOPHOSPHATE DEFORMYLASE"/>
    <property type="match status" value="1"/>
</dbReference>
<keyword evidence="2" id="KW-0479">Metal-binding</keyword>
<dbReference type="Gene3D" id="3.40.50.10310">
    <property type="entry name" value="Creatininase"/>
    <property type="match status" value="1"/>
</dbReference>
<evidence type="ECO:0000256" key="3">
    <source>
        <dbReference type="ARBA" id="ARBA00022801"/>
    </source>
</evidence>
<keyword evidence="7" id="KW-1185">Reference proteome</keyword>
<comment type="caution">
    <text evidence="6">The sequence shown here is derived from an EMBL/GenBank/DDBJ whole genome shotgun (WGS) entry which is preliminary data.</text>
</comment>
<comment type="similarity">
    <text evidence="5">Belongs to the creatininase superfamily.</text>
</comment>
<keyword evidence="3 6" id="KW-0378">Hydrolase</keyword>
<gene>
    <name evidence="6" type="ORF">EDC64_109147</name>
</gene>
<dbReference type="OrthoDB" id="9801445at2"/>
<keyword evidence="4" id="KW-0862">Zinc</keyword>
<evidence type="ECO:0000256" key="2">
    <source>
        <dbReference type="ARBA" id="ARBA00022723"/>
    </source>
</evidence>
<evidence type="ECO:0000313" key="6">
    <source>
        <dbReference type="EMBL" id="TCT03597.1"/>
    </source>
</evidence>
<dbReference type="GO" id="GO:0046872">
    <property type="term" value="F:metal ion binding"/>
    <property type="evidence" value="ECO:0007669"/>
    <property type="project" value="UniProtKB-KW"/>
</dbReference>
<dbReference type="EMBL" id="SMAI01000009">
    <property type="protein sequence ID" value="TCT03597.1"/>
    <property type="molecule type" value="Genomic_DNA"/>
</dbReference>
<dbReference type="RefSeq" id="WP_132032691.1">
    <property type="nucleotide sequence ID" value="NZ_SMAI01000009.1"/>
</dbReference>
<evidence type="ECO:0000256" key="1">
    <source>
        <dbReference type="ARBA" id="ARBA00001947"/>
    </source>
</evidence>
<evidence type="ECO:0000256" key="5">
    <source>
        <dbReference type="ARBA" id="ARBA00024029"/>
    </source>
</evidence>
<proteinExistence type="inferred from homology"/>
<reference evidence="6 7" key="1">
    <citation type="submission" date="2019-03" db="EMBL/GenBank/DDBJ databases">
        <title>Genomic Encyclopedia of Type Strains, Phase IV (KMG-IV): sequencing the most valuable type-strain genomes for metagenomic binning, comparative biology and taxonomic classification.</title>
        <authorList>
            <person name="Goeker M."/>
        </authorList>
    </citation>
    <scope>NUCLEOTIDE SEQUENCE [LARGE SCALE GENOMIC DNA]</scope>
    <source>
        <strain evidence="6 7">DSM 9035</strain>
    </source>
</reference>
<dbReference type="GO" id="GO:0009231">
    <property type="term" value="P:riboflavin biosynthetic process"/>
    <property type="evidence" value="ECO:0007669"/>
    <property type="project" value="TreeGrafter"/>
</dbReference>
<name>A0A4R3LY47_9HYPH</name>
<dbReference type="AlphaFoldDB" id="A0A4R3LY47"/>
<evidence type="ECO:0000313" key="7">
    <source>
        <dbReference type="Proteomes" id="UP000294664"/>
    </source>
</evidence>
<accession>A0A4R3LY47</accession>
<dbReference type="GO" id="GO:0016811">
    <property type="term" value="F:hydrolase activity, acting on carbon-nitrogen (but not peptide) bonds, in linear amides"/>
    <property type="evidence" value="ECO:0007669"/>
    <property type="project" value="TreeGrafter"/>
</dbReference>
<protein>
    <submittedName>
        <fullName evidence="6">Creatinine amidohydrolase</fullName>
    </submittedName>
</protein>
<dbReference type="Proteomes" id="UP000294664">
    <property type="component" value="Unassembled WGS sequence"/>
</dbReference>
<organism evidence="6 7">
    <name type="scientific">Aquabacter spiritensis</name>
    <dbReference type="NCBI Taxonomy" id="933073"/>
    <lineage>
        <taxon>Bacteria</taxon>
        <taxon>Pseudomonadati</taxon>
        <taxon>Pseudomonadota</taxon>
        <taxon>Alphaproteobacteria</taxon>
        <taxon>Hyphomicrobiales</taxon>
        <taxon>Xanthobacteraceae</taxon>
        <taxon>Aquabacter</taxon>
    </lineage>
</organism>
<sequence length="266" mass="29069">MARELDRMTYDEVEGFLTSGSGILLVPVGSTEEHGTHGPLGTDTFTARIVCRKVAELIDAVVAPALPYGMACDQANFKGTVTLRPMTLSLVVKELCENFARDGYRLVLFISGHRGNDHPCITGVQEAAYNCSTHFLYMSYQDANRGRLREVLGDAADHVNPDDLKYGADGHGGSTELSIAMAHAKGSVKLDKRKKPDRHLADAIRSFPFKAVLNMEEFAPTDGFFGDPGICSEELGERIADSTASRIASEVLRYLEIFPARTQRIA</sequence>
<dbReference type="InterPro" id="IPR024087">
    <property type="entry name" value="Creatininase-like_sf"/>
</dbReference>
<evidence type="ECO:0000256" key="4">
    <source>
        <dbReference type="ARBA" id="ARBA00022833"/>
    </source>
</evidence>
<comment type="cofactor">
    <cofactor evidence="1">
        <name>Zn(2+)</name>
        <dbReference type="ChEBI" id="CHEBI:29105"/>
    </cofactor>
</comment>
<dbReference type="Pfam" id="PF02633">
    <property type="entry name" value="Creatininase"/>
    <property type="match status" value="1"/>
</dbReference>
<dbReference type="InterPro" id="IPR003785">
    <property type="entry name" value="Creatininase/forma_Hydrolase"/>
</dbReference>
<dbReference type="SUPFAM" id="SSF102215">
    <property type="entry name" value="Creatininase"/>
    <property type="match status" value="1"/>
</dbReference>